<dbReference type="PANTHER" id="PTHR45690:SF19">
    <property type="entry name" value="NACHT, LRR AND PYD DOMAINS-CONTAINING PROTEIN 3"/>
    <property type="match status" value="1"/>
</dbReference>
<reference evidence="10" key="2">
    <citation type="submission" date="2025-09" db="UniProtKB">
        <authorList>
            <consortium name="Ensembl"/>
        </authorList>
    </citation>
    <scope>IDENTIFICATION</scope>
</reference>
<keyword evidence="4" id="KW-0547">Nucleotide-binding</keyword>
<protein>
    <recommendedName>
        <fullName evidence="9">NACHT domain-containing protein</fullName>
    </recommendedName>
</protein>
<keyword evidence="5" id="KW-0067">ATP-binding</keyword>
<keyword evidence="6" id="KW-0832">Ubl conjugation</keyword>
<name>A0A8C6VCN6_NAJNA</name>
<dbReference type="SUPFAM" id="SSF52540">
    <property type="entry name" value="P-loop containing nucleoside triphosphate hydrolases"/>
    <property type="match status" value="1"/>
</dbReference>
<dbReference type="PROSITE" id="PS50837">
    <property type="entry name" value="NACHT"/>
    <property type="match status" value="1"/>
</dbReference>
<dbReference type="Pfam" id="PF05729">
    <property type="entry name" value="NACHT"/>
    <property type="match status" value="1"/>
</dbReference>
<sequence length="743" mass="86879">MGKTPGWFYSTHHERKRRMRMRRGGGRGQDRKEKGEEVSNAPYQLPKRNLSGKTSRNLEVTPPLTDFWPSILFLYIIHKRAESSTSIATLFNPDKYGLIPQVVVLQGAAGIGKTIMTKKIIFDWASQVLYQDKFNYAFYISSREINLHAESQKTSIVEIISNEWLKCHEVNNVIRNILKDEEKLLFIIDGFDELRYYLDLSENYFCIDPWKKEPVRILLRSLFQKKLLPKSSLIITTRPMALEKLHQCLEHPRNFEILGFSMQERKEYFYKFFENENQAMKAFRFVKQNDVLFTMCVIPLVSWIICTVMKQEMERGQDLQKTPCTLTAIYILYFSSLLKFHHKESKRDVQTNVKGLCALAAEGVLKQQIMFMKEEVRKHNLDQGDSLPLFLNQNLFKRDIDCIQTYSFIHLSFQEFFAALFYIRDEREKQHSQIQNKKLQTLLESHQPFRRDFAVGFRFLFGFLNEEKRMRQLKKEFGWEICPKNKVFLLKWVRYKIQQRIDSHWQKEMLTYLYETQDDNFVKNALCGITKIVLQCNSDMDLMILAYCVQHCQNLDYLSITIPTFPHQEEGELFLSETHMFSRHEVKLSPSPKIWAYLKHVKWGGISGGKLAVRSGPQAAMPHHQPLLTANHGGAQRAPYPSQAPLLQTRVWCWLQARSAGRQRCGCWPRRWRGTLHHRTFVGCCCRFLCRRSFPFCPHRGLYRVQSAAIVQDAEAGVPAGPGLQQRRLAGIGSSPRSAMFSC</sequence>
<dbReference type="Proteomes" id="UP000694559">
    <property type="component" value="Unplaced"/>
</dbReference>
<dbReference type="GO" id="GO:0005524">
    <property type="term" value="F:ATP binding"/>
    <property type="evidence" value="ECO:0007669"/>
    <property type="project" value="UniProtKB-KW"/>
</dbReference>
<dbReference type="InterPro" id="IPR007111">
    <property type="entry name" value="NACHT_NTPase"/>
</dbReference>
<dbReference type="InterPro" id="IPR027417">
    <property type="entry name" value="P-loop_NTPase"/>
</dbReference>
<evidence type="ECO:0000313" key="11">
    <source>
        <dbReference type="Proteomes" id="UP000694559"/>
    </source>
</evidence>
<dbReference type="GO" id="GO:0045087">
    <property type="term" value="P:innate immune response"/>
    <property type="evidence" value="ECO:0007669"/>
    <property type="project" value="UniProtKB-KW"/>
</dbReference>
<evidence type="ECO:0000256" key="1">
    <source>
        <dbReference type="ARBA" id="ARBA00004496"/>
    </source>
</evidence>
<dbReference type="Ensembl" id="ENSNNAT00000002454.1">
    <property type="protein sequence ID" value="ENSNNAP00000002337.1"/>
    <property type="gene ID" value="ENSNNAG00000001615.1"/>
</dbReference>
<keyword evidence="11" id="KW-1185">Reference proteome</keyword>
<dbReference type="Pfam" id="PF17779">
    <property type="entry name" value="WHD_NOD2"/>
    <property type="match status" value="1"/>
</dbReference>
<dbReference type="Pfam" id="PF17776">
    <property type="entry name" value="NLRC4_HD2"/>
    <property type="match status" value="1"/>
</dbReference>
<feature type="compositionally biased region" description="Basic residues" evidence="8">
    <location>
        <begin position="13"/>
        <end position="25"/>
    </location>
</feature>
<accession>A0A8C6VCN6</accession>
<feature type="region of interest" description="Disordered" evidence="8">
    <location>
        <begin position="1"/>
        <end position="56"/>
    </location>
</feature>
<dbReference type="PANTHER" id="PTHR45690">
    <property type="entry name" value="NACHT, LRR AND PYD DOMAINS-CONTAINING PROTEIN 12"/>
    <property type="match status" value="1"/>
</dbReference>
<dbReference type="InterPro" id="IPR041075">
    <property type="entry name" value="NOD1/2_WH"/>
</dbReference>
<dbReference type="GO" id="GO:0005737">
    <property type="term" value="C:cytoplasm"/>
    <property type="evidence" value="ECO:0007669"/>
    <property type="project" value="UniProtKB-SubCell"/>
</dbReference>
<dbReference type="AlphaFoldDB" id="A0A8C6VCN6"/>
<dbReference type="GeneTree" id="ENSGT00940000160873"/>
<organism evidence="10 11">
    <name type="scientific">Naja naja</name>
    <name type="common">Indian cobra</name>
    <dbReference type="NCBI Taxonomy" id="35670"/>
    <lineage>
        <taxon>Eukaryota</taxon>
        <taxon>Metazoa</taxon>
        <taxon>Chordata</taxon>
        <taxon>Craniata</taxon>
        <taxon>Vertebrata</taxon>
        <taxon>Euteleostomi</taxon>
        <taxon>Lepidosauria</taxon>
        <taxon>Squamata</taxon>
        <taxon>Bifurcata</taxon>
        <taxon>Unidentata</taxon>
        <taxon>Episquamata</taxon>
        <taxon>Toxicofera</taxon>
        <taxon>Serpentes</taxon>
        <taxon>Colubroidea</taxon>
        <taxon>Elapidae</taxon>
        <taxon>Elapinae</taxon>
        <taxon>Naja</taxon>
    </lineage>
</organism>
<keyword evidence="7" id="KW-0395">Inflammatory response</keyword>
<dbReference type="GO" id="GO:0006954">
    <property type="term" value="P:inflammatory response"/>
    <property type="evidence" value="ECO:0007669"/>
    <property type="project" value="UniProtKB-KW"/>
</dbReference>
<keyword evidence="2" id="KW-0963">Cytoplasm</keyword>
<evidence type="ECO:0000259" key="9">
    <source>
        <dbReference type="PROSITE" id="PS50837"/>
    </source>
</evidence>
<evidence type="ECO:0000256" key="2">
    <source>
        <dbReference type="ARBA" id="ARBA00022490"/>
    </source>
</evidence>
<proteinExistence type="predicted"/>
<evidence type="ECO:0000256" key="7">
    <source>
        <dbReference type="ARBA" id="ARBA00023198"/>
    </source>
</evidence>
<evidence type="ECO:0000256" key="3">
    <source>
        <dbReference type="ARBA" id="ARBA00022737"/>
    </source>
</evidence>
<dbReference type="Gene3D" id="3.40.50.300">
    <property type="entry name" value="P-loop containing nucleotide triphosphate hydrolases"/>
    <property type="match status" value="1"/>
</dbReference>
<dbReference type="InterPro" id="IPR050637">
    <property type="entry name" value="NLRP_innate_immun_reg"/>
</dbReference>
<evidence type="ECO:0000256" key="4">
    <source>
        <dbReference type="ARBA" id="ARBA00022741"/>
    </source>
</evidence>
<evidence type="ECO:0000313" key="10">
    <source>
        <dbReference type="Ensembl" id="ENSNNAP00000002337.1"/>
    </source>
</evidence>
<feature type="domain" description="NACHT" evidence="9">
    <location>
        <begin position="101"/>
        <end position="311"/>
    </location>
</feature>
<evidence type="ECO:0000256" key="6">
    <source>
        <dbReference type="ARBA" id="ARBA00022843"/>
    </source>
</evidence>
<feature type="compositionally biased region" description="Basic and acidic residues" evidence="8">
    <location>
        <begin position="28"/>
        <end position="37"/>
    </location>
</feature>
<evidence type="ECO:0000256" key="5">
    <source>
        <dbReference type="ARBA" id="ARBA00022840"/>
    </source>
</evidence>
<keyword evidence="3" id="KW-0677">Repeat</keyword>
<dbReference type="InterPro" id="IPR041267">
    <property type="entry name" value="NLRP_HD2"/>
</dbReference>
<comment type="subcellular location">
    <subcellularLocation>
        <location evidence="1">Cytoplasm</location>
    </subcellularLocation>
</comment>
<reference evidence="10" key="1">
    <citation type="submission" date="2025-08" db="UniProtKB">
        <authorList>
            <consortium name="Ensembl"/>
        </authorList>
    </citation>
    <scope>IDENTIFICATION</scope>
</reference>
<evidence type="ECO:0000256" key="8">
    <source>
        <dbReference type="SAM" id="MobiDB-lite"/>
    </source>
</evidence>